<proteinExistence type="inferred from homology"/>
<dbReference type="FunFam" id="2.60.120.330:FF:000045">
    <property type="entry name" value="Oxidoreductase, 2OG-Fe(II) oxygenase family, putative"/>
    <property type="match status" value="1"/>
</dbReference>
<dbReference type="InterPro" id="IPR050231">
    <property type="entry name" value="Iron_ascorbate_oxido_reductase"/>
</dbReference>
<keyword evidence="2" id="KW-0560">Oxidoreductase</keyword>
<dbReference type="PROSITE" id="PS51471">
    <property type="entry name" value="FE2OG_OXY"/>
    <property type="match status" value="1"/>
</dbReference>
<evidence type="ECO:0000313" key="5">
    <source>
        <dbReference type="Proteomes" id="UP000177798"/>
    </source>
</evidence>
<organism evidence="4 5">
    <name type="scientific">Sclerotinia sclerotiorum (strain ATCC 18683 / 1980 / Ss-1)</name>
    <name type="common">White mold</name>
    <name type="synonym">Whetzelinia sclerotiorum</name>
    <dbReference type="NCBI Taxonomy" id="665079"/>
    <lineage>
        <taxon>Eukaryota</taxon>
        <taxon>Fungi</taxon>
        <taxon>Dikarya</taxon>
        <taxon>Ascomycota</taxon>
        <taxon>Pezizomycotina</taxon>
        <taxon>Leotiomycetes</taxon>
        <taxon>Helotiales</taxon>
        <taxon>Sclerotiniaceae</taxon>
        <taxon>Sclerotinia</taxon>
    </lineage>
</organism>
<reference evidence="5" key="1">
    <citation type="journal article" date="2017" name="Genome Biol. Evol.">
        <title>The complete genome sequence of the phytopathogenic fungus Sclerotinia sclerotiorum reveals insights into the genome architecture of broad host range pathogens.</title>
        <authorList>
            <person name="Derbyshire M."/>
            <person name="Denton-Giles M."/>
            <person name="Hegedus D."/>
            <person name="Seifbarghy S."/>
            <person name="Rollins J."/>
            <person name="van Kan J."/>
            <person name="Seidl M.F."/>
            <person name="Faino L."/>
            <person name="Mbengue M."/>
            <person name="Navaud O."/>
            <person name="Raffaele S."/>
            <person name="Hammond-Kosack K."/>
            <person name="Heard S."/>
            <person name="Oliver R."/>
        </authorList>
    </citation>
    <scope>NUCLEOTIDE SEQUENCE [LARGE SCALE GENOMIC DNA]</scope>
    <source>
        <strain evidence="5">ATCC 18683 / 1980 / Ss-1</strain>
    </source>
</reference>
<keyword evidence="2" id="KW-0479">Metal-binding</keyword>
<dbReference type="Pfam" id="PF14226">
    <property type="entry name" value="DIOX_N"/>
    <property type="match status" value="1"/>
</dbReference>
<dbReference type="GO" id="GO:0044283">
    <property type="term" value="P:small molecule biosynthetic process"/>
    <property type="evidence" value="ECO:0007669"/>
    <property type="project" value="UniProtKB-ARBA"/>
</dbReference>
<dbReference type="Gene3D" id="2.60.120.330">
    <property type="entry name" value="B-lactam Antibiotic, Isopenicillin N Synthase, Chain"/>
    <property type="match status" value="1"/>
</dbReference>
<feature type="domain" description="Fe2OG dioxygenase" evidence="3">
    <location>
        <begin position="184"/>
        <end position="294"/>
    </location>
</feature>
<sequence>MPTPTYFSKYPTFPPDVPVAKLPVISLSKLLSEDKDESSSVFEASRAMGFFVLDFSGCPAGDEFLKNAEIMFDLNEEVNALPQDELMKYAYNPPTSLFGYKQLGNMKIESGLPDRVEFYNVGRDDMTGVSAPRSNPPCIENARPQIKSYMEQANRIVDIICGHLEKQLRLGKGALTKLQPMTDPSGTALRMLRCEPQPINDRRTALLGHTDIGSLTLLFNITGGLQLLTPDADPSIESSWNYIKPQPNTCIVNLGDAMVEWSAGILRSNMHRITYAPGDQGATTRYSLAYLVRPSGNAPMKRLAPPTYPSSLVPKIIEGEETENEMNAREWEIHKALAIRAGKDNARSRGGRPLRVGGKDALPAMTAVGNA</sequence>
<dbReference type="GO" id="GO:0046872">
    <property type="term" value="F:metal ion binding"/>
    <property type="evidence" value="ECO:0007669"/>
    <property type="project" value="UniProtKB-KW"/>
</dbReference>
<comment type="similarity">
    <text evidence="1 2">Belongs to the iron/ascorbate-dependent oxidoreductase family.</text>
</comment>
<dbReference type="InterPro" id="IPR026992">
    <property type="entry name" value="DIOX_N"/>
</dbReference>
<accession>A0A1D9PY57</accession>
<gene>
    <name evidence="4" type="ORF">sscle_03g023970</name>
</gene>
<protein>
    <recommendedName>
        <fullName evidence="3">Fe2OG dioxygenase domain-containing protein</fullName>
    </recommendedName>
</protein>
<dbReference type="PANTHER" id="PTHR47990">
    <property type="entry name" value="2-OXOGLUTARATE (2OG) AND FE(II)-DEPENDENT OXYGENASE SUPERFAMILY PROTEIN-RELATED"/>
    <property type="match status" value="1"/>
</dbReference>
<keyword evidence="2" id="KW-0408">Iron</keyword>
<dbReference type="KEGG" id="ssl:SS1G_00854"/>
<dbReference type="OMA" id="EWRSRQI"/>
<dbReference type="InterPro" id="IPR027443">
    <property type="entry name" value="IPNS-like_sf"/>
</dbReference>
<dbReference type="AlphaFoldDB" id="A0A1D9PY57"/>
<dbReference type="RefSeq" id="XP_001598765.1">
    <property type="nucleotide sequence ID" value="XM_001598715.1"/>
</dbReference>
<dbReference type="InterPro" id="IPR005123">
    <property type="entry name" value="Oxoglu/Fe-dep_dioxygenase_dom"/>
</dbReference>
<evidence type="ECO:0000259" key="3">
    <source>
        <dbReference type="PROSITE" id="PS51471"/>
    </source>
</evidence>
<dbReference type="VEuPathDB" id="FungiDB:sscle_03g023970"/>
<dbReference type="SUPFAM" id="SSF51197">
    <property type="entry name" value="Clavaminate synthase-like"/>
    <property type="match status" value="1"/>
</dbReference>
<evidence type="ECO:0000256" key="2">
    <source>
        <dbReference type="RuleBase" id="RU003682"/>
    </source>
</evidence>
<evidence type="ECO:0000313" key="4">
    <source>
        <dbReference type="EMBL" id="APA07627.1"/>
    </source>
</evidence>
<evidence type="ECO:0000256" key="1">
    <source>
        <dbReference type="ARBA" id="ARBA00008056"/>
    </source>
</evidence>
<dbReference type="EMBL" id="CP017816">
    <property type="protein sequence ID" value="APA07627.1"/>
    <property type="molecule type" value="Genomic_DNA"/>
</dbReference>
<dbReference type="Pfam" id="PF03171">
    <property type="entry name" value="2OG-FeII_Oxy"/>
    <property type="match status" value="1"/>
</dbReference>
<dbReference type="Proteomes" id="UP000177798">
    <property type="component" value="Chromosome 3"/>
</dbReference>
<dbReference type="OrthoDB" id="288590at2759"/>
<dbReference type="InterPro" id="IPR044861">
    <property type="entry name" value="IPNS-like_FE2OG_OXY"/>
</dbReference>
<dbReference type="GO" id="GO:0016491">
    <property type="term" value="F:oxidoreductase activity"/>
    <property type="evidence" value="ECO:0007669"/>
    <property type="project" value="UniProtKB-KW"/>
</dbReference>
<name>A0A1D9PY57_SCLS1</name>